<dbReference type="GO" id="GO:0003676">
    <property type="term" value="F:nucleic acid binding"/>
    <property type="evidence" value="ECO:0007669"/>
    <property type="project" value="InterPro"/>
</dbReference>
<dbReference type="Proteomes" id="UP000546464">
    <property type="component" value="Unassembled WGS sequence"/>
</dbReference>
<dbReference type="Gene3D" id="3.40.1350.10">
    <property type="match status" value="1"/>
</dbReference>
<dbReference type="SUPFAM" id="SSF55874">
    <property type="entry name" value="ATPase domain of HSP90 chaperone/DNA topoisomerase II/histidine kinase"/>
    <property type="match status" value="1"/>
</dbReference>
<evidence type="ECO:0000313" key="2">
    <source>
        <dbReference type="Proteomes" id="UP000546464"/>
    </source>
</evidence>
<sequence length="707" mass="80266">MDQDYLNLNVKPHLIEDLGVNLYTSLSKALVEFVANSHDADATYAKIYMDSNQILEGRKVARKKWELKNAESKNGDVRNSLERASLDESIKIVIEDDGHGMTRQELQEKFLEIGRRRRGNDLAQRSPGKRVIMGRKGLGKLAGFGIAHKMTVASKSKKDNCAREIVLDYEQMLSADSTGDIRIPIRTLDNQEWAGGDSGTIITLNNLTFSGTTGAQSAAINTVAEYFRMVDVNDFSIWKKDRNSEDLVEAGKRDYVYGFPERDNENDDFEEMVSLEVELGDEKKYTIKYRIRFTPPKGQLRENERGIRIYAHGRLAAAPSLFEVKSSANGYQYTSYMDGVCIADFIDEQPIDYIATDRQGLRWETQFLKPLHSVLQTQILNALNEFAKSRDESAAREVRKDLFTKETIDSANLPKHRETLAYKIAVILAKATGERTQAKYYKQALPLVVKGLGKGDILDTISSLAALELPDLSPVVKEITELTKQEFGDFLSFAQGRIDGIVALKKICKAQDFKKSKKEKELQKLFEDNPWLIDPTFFQFMSADQRQDLVNQKLAQSLKIGDYVEAGYDPDSDDEVKDGGENRRPDLVFLLNNDSLKRIVIVELKAPNVSLNHDHLMQLKDYIRMSRTWLKAHKSESSYNVTGMLIGCRNPESKALKIQRLQQEEEDRTDGADWVVYDIFDVLERSENAHRELVDIYSKAESADDSE</sequence>
<name>A0A842HEK3_9BACT</name>
<dbReference type="Gene3D" id="3.30.565.10">
    <property type="entry name" value="Histidine kinase-like ATPase, C-terminal domain"/>
    <property type="match status" value="1"/>
</dbReference>
<dbReference type="EMBL" id="JACHVB010000014">
    <property type="protein sequence ID" value="MBC2593751.1"/>
    <property type="molecule type" value="Genomic_DNA"/>
</dbReference>
<dbReference type="GO" id="GO:0005524">
    <property type="term" value="F:ATP binding"/>
    <property type="evidence" value="ECO:0007669"/>
    <property type="project" value="UniProtKB-KW"/>
</dbReference>
<organism evidence="1 2">
    <name type="scientific">Ruficoccus amylovorans</name>
    <dbReference type="NCBI Taxonomy" id="1804625"/>
    <lineage>
        <taxon>Bacteria</taxon>
        <taxon>Pseudomonadati</taxon>
        <taxon>Verrucomicrobiota</taxon>
        <taxon>Opitutia</taxon>
        <taxon>Puniceicoccales</taxon>
        <taxon>Cerasicoccaceae</taxon>
        <taxon>Ruficoccus</taxon>
    </lineage>
</organism>
<proteinExistence type="predicted"/>
<dbReference type="Pfam" id="PF13589">
    <property type="entry name" value="HATPase_c_3"/>
    <property type="match status" value="1"/>
</dbReference>
<reference evidence="1 2" key="1">
    <citation type="submission" date="2020-07" db="EMBL/GenBank/DDBJ databases">
        <authorList>
            <person name="Feng X."/>
        </authorList>
    </citation>
    <scope>NUCLEOTIDE SEQUENCE [LARGE SCALE GENOMIC DNA]</scope>
    <source>
        <strain evidence="1 2">JCM31066</strain>
    </source>
</reference>
<protein>
    <submittedName>
        <fullName evidence="1">ATP-binding protein</fullName>
    </submittedName>
</protein>
<dbReference type="RefSeq" id="WP_185674750.1">
    <property type="nucleotide sequence ID" value="NZ_JACHVB010000014.1"/>
</dbReference>
<dbReference type="AlphaFoldDB" id="A0A842HEK3"/>
<dbReference type="InterPro" id="IPR011856">
    <property type="entry name" value="tRNA_endonuc-like_dom_sf"/>
</dbReference>
<comment type="caution">
    <text evidence="1">The sequence shown here is derived from an EMBL/GenBank/DDBJ whole genome shotgun (WGS) entry which is preliminary data.</text>
</comment>
<keyword evidence="1" id="KW-0067">ATP-binding</keyword>
<accession>A0A842HEK3</accession>
<gene>
    <name evidence="1" type="ORF">H5P28_05700</name>
</gene>
<dbReference type="InterPro" id="IPR036890">
    <property type="entry name" value="HATPase_C_sf"/>
</dbReference>
<keyword evidence="2" id="KW-1185">Reference proteome</keyword>
<keyword evidence="1" id="KW-0547">Nucleotide-binding</keyword>
<evidence type="ECO:0000313" key="1">
    <source>
        <dbReference type="EMBL" id="MBC2593751.1"/>
    </source>
</evidence>